<dbReference type="Proteomes" id="UP000037035">
    <property type="component" value="Unassembled WGS sequence"/>
</dbReference>
<proteinExistence type="predicted"/>
<keyword evidence="1" id="KW-0472">Membrane</keyword>
<dbReference type="EMBL" id="LAVV01008923">
    <property type="protein sequence ID" value="KNZ51633.1"/>
    <property type="molecule type" value="Genomic_DNA"/>
</dbReference>
<evidence type="ECO:0000313" key="2">
    <source>
        <dbReference type="EMBL" id="KNZ51633.1"/>
    </source>
</evidence>
<evidence type="ECO:0000313" key="3">
    <source>
        <dbReference type="Proteomes" id="UP000037035"/>
    </source>
</evidence>
<accession>A0A0L6USW6</accession>
<name>A0A0L6USW6_9BASI</name>
<evidence type="ECO:0000256" key="1">
    <source>
        <dbReference type="SAM" id="Phobius"/>
    </source>
</evidence>
<dbReference type="CDD" id="cd09272">
    <property type="entry name" value="RNase_HI_RT_Ty1"/>
    <property type="match status" value="1"/>
</dbReference>
<gene>
    <name evidence="2" type="ORF">VP01_387g3</name>
</gene>
<keyword evidence="1" id="KW-1133">Transmembrane helix</keyword>
<keyword evidence="1" id="KW-0812">Transmembrane</keyword>
<comment type="caution">
    <text evidence="2">The sequence shown here is derived from an EMBL/GenBank/DDBJ whole genome shotgun (WGS) entry which is preliminary data.</text>
</comment>
<reference evidence="2 3" key="1">
    <citation type="submission" date="2015-08" db="EMBL/GenBank/DDBJ databases">
        <title>Next Generation Sequencing and Analysis of the Genome of Puccinia sorghi L Schw, the Causal Agent of Maize Common Rust.</title>
        <authorList>
            <person name="Rochi L."/>
            <person name="Burguener G."/>
            <person name="Darino M."/>
            <person name="Turjanski A."/>
            <person name="Kreff E."/>
            <person name="Dieguez M.J."/>
            <person name="Sacco F."/>
        </authorList>
    </citation>
    <scope>NUCLEOTIDE SEQUENCE [LARGE SCALE GENOMIC DNA]</scope>
    <source>
        <strain evidence="2 3">RO10H11247</strain>
    </source>
</reference>
<sequence>MFSFYSFSNHIFASLYGFYIISLNTSKIIIVILFESLCLWMVVIWNGGNNYLKPCRSSLVFLPRKNSRTSSDSYSKSHNISPNNLSLTGHISTNENSIFHSLNQMHSHIQRNIFQRLTNTLSHSAILDLSVTYQTGSIGKLGNDPSNSEIPQSFKFLIIIKPDRIINSVLPACSKHILFSPPLHDIIVSFFFEPLLFSMFLHFHIYITSLLYTRHWYCLIFPISSPLPQFSIALTKSLKANIHCPIDKLGWLLETLLSSTPTKPPQPLHQCMVPNLSYTLNFLTCFSYPQSVQLASSSPLDPITKHHFLGREFHHSSSGFCTKLLGFLVTWGSRQQKVVSKSTHCAEYIMLASAVEFHLFLTRIILSDFKSQVFCGNQALVLVVNDNRSKAELRSNHGIFFLFNDSIRENQIYIQWIPTKDKIANFLTKALGGSSFNISWLLSSVNFSPSWFSLSLFLFLSLYSFYKLNDYMYKG</sequence>
<organism evidence="2 3">
    <name type="scientific">Puccinia sorghi</name>
    <dbReference type="NCBI Taxonomy" id="27349"/>
    <lineage>
        <taxon>Eukaryota</taxon>
        <taxon>Fungi</taxon>
        <taxon>Dikarya</taxon>
        <taxon>Basidiomycota</taxon>
        <taxon>Pucciniomycotina</taxon>
        <taxon>Pucciniomycetes</taxon>
        <taxon>Pucciniales</taxon>
        <taxon>Pucciniaceae</taxon>
        <taxon>Puccinia</taxon>
    </lineage>
</organism>
<protein>
    <submittedName>
        <fullName evidence="2">Uncharacterized protein</fullName>
    </submittedName>
</protein>
<feature type="transmembrane region" description="Helical" evidence="1">
    <location>
        <begin position="448"/>
        <end position="466"/>
    </location>
</feature>
<dbReference type="OrthoDB" id="1645289at2759"/>
<dbReference type="VEuPathDB" id="FungiDB:VP01_387g3"/>
<dbReference type="AlphaFoldDB" id="A0A0L6USW6"/>
<keyword evidence="3" id="KW-1185">Reference proteome</keyword>